<sequence>MEERLTAAQFSKGTGENNLWQYEIYLDELTIKNLKVKKPYSTFRELISPVQFKEYYLADRMLEMARQIACLVTPSSLYVRLERKGKCIRWLDVQTLPSESEQKNHTPIAMTFGADVEFMIVNRKSGKFVAYPGATYDDGTVGTDRALSRHEHHFYRPIFELRPPPATSGEQLYQSVKREYERLSYRLNRHGYDIDSRPNPFGRWTLGGHFHIGGYWPRKVDIRRLDRYVALPLRILEDSSGDERRKTDGRLSAVRPNAFQGFEYRTLSTWCDKILEAKSLFQWFDACIRKQGIEYLDDTPLKKAELEAFYQEDDKQARAICEKMYENIKRTLPQGSFYDDAKSFFNWVLNKPSND</sequence>
<dbReference type="Proteomes" id="UP000551878">
    <property type="component" value="Unassembled WGS sequence"/>
</dbReference>
<dbReference type="EMBL" id="JACHHB010000001">
    <property type="protein sequence ID" value="MBB5171991.1"/>
    <property type="molecule type" value="Genomic_DNA"/>
</dbReference>
<comment type="caution">
    <text evidence="1">The sequence shown here is derived from an EMBL/GenBank/DDBJ whole genome shotgun (WGS) entry which is preliminary data.</text>
</comment>
<evidence type="ECO:0000313" key="1">
    <source>
        <dbReference type="EMBL" id="MBB5171991.1"/>
    </source>
</evidence>
<reference evidence="1 2" key="1">
    <citation type="submission" date="2020-08" db="EMBL/GenBank/DDBJ databases">
        <title>Genomic Encyclopedia of Type Strains, Phase IV (KMG-IV): sequencing the most valuable type-strain genomes for metagenomic binning, comparative biology and taxonomic classification.</title>
        <authorList>
            <person name="Goeker M."/>
        </authorList>
    </citation>
    <scope>NUCLEOTIDE SEQUENCE [LARGE SCALE GENOMIC DNA]</scope>
    <source>
        <strain evidence="1 2">DSM 24696</strain>
    </source>
</reference>
<dbReference type="RefSeq" id="WP_184662474.1">
    <property type="nucleotide sequence ID" value="NZ_JACHHB010000001.1"/>
</dbReference>
<proteinExistence type="predicted"/>
<name>A0A840QL19_9BACI</name>
<dbReference type="InterPro" id="IPR025681">
    <property type="entry name" value="COOH-NH2_lig"/>
</dbReference>
<gene>
    <name evidence="1" type="ORF">HNQ41_000131</name>
</gene>
<dbReference type="AlphaFoldDB" id="A0A840QL19"/>
<dbReference type="Pfam" id="PF14395">
    <property type="entry name" value="COOH-NH2_lig"/>
    <property type="match status" value="1"/>
</dbReference>
<organism evidence="1 2">
    <name type="scientific">Texcoconibacillus texcoconensis</name>
    <dbReference type="NCBI Taxonomy" id="1095777"/>
    <lineage>
        <taxon>Bacteria</taxon>
        <taxon>Bacillati</taxon>
        <taxon>Bacillota</taxon>
        <taxon>Bacilli</taxon>
        <taxon>Bacillales</taxon>
        <taxon>Bacillaceae</taxon>
        <taxon>Texcoconibacillus</taxon>
    </lineage>
</organism>
<keyword evidence="2" id="KW-1185">Reference proteome</keyword>
<protein>
    <submittedName>
        <fullName evidence="1">Uncharacterized protein</fullName>
    </submittedName>
</protein>
<accession>A0A840QL19</accession>
<evidence type="ECO:0000313" key="2">
    <source>
        <dbReference type="Proteomes" id="UP000551878"/>
    </source>
</evidence>